<dbReference type="EMBL" id="LXQA010394813">
    <property type="protein sequence ID" value="MCI49030.1"/>
    <property type="molecule type" value="Genomic_DNA"/>
</dbReference>
<evidence type="ECO:0000313" key="2">
    <source>
        <dbReference type="Proteomes" id="UP000265520"/>
    </source>
</evidence>
<comment type="caution">
    <text evidence="1">The sequence shown here is derived from an EMBL/GenBank/DDBJ whole genome shotgun (WGS) entry which is preliminary data.</text>
</comment>
<accession>A0A392SM75</accession>
<organism evidence="1 2">
    <name type="scientific">Trifolium medium</name>
    <dbReference type="NCBI Taxonomy" id="97028"/>
    <lineage>
        <taxon>Eukaryota</taxon>
        <taxon>Viridiplantae</taxon>
        <taxon>Streptophyta</taxon>
        <taxon>Embryophyta</taxon>
        <taxon>Tracheophyta</taxon>
        <taxon>Spermatophyta</taxon>
        <taxon>Magnoliopsida</taxon>
        <taxon>eudicotyledons</taxon>
        <taxon>Gunneridae</taxon>
        <taxon>Pentapetalae</taxon>
        <taxon>rosids</taxon>
        <taxon>fabids</taxon>
        <taxon>Fabales</taxon>
        <taxon>Fabaceae</taxon>
        <taxon>Papilionoideae</taxon>
        <taxon>50 kb inversion clade</taxon>
        <taxon>NPAAA clade</taxon>
        <taxon>Hologalegina</taxon>
        <taxon>IRL clade</taxon>
        <taxon>Trifolieae</taxon>
        <taxon>Trifolium</taxon>
    </lineage>
</organism>
<protein>
    <submittedName>
        <fullName evidence="1">Uncharacterized protein</fullName>
    </submittedName>
</protein>
<dbReference type="Proteomes" id="UP000265520">
    <property type="component" value="Unassembled WGS sequence"/>
</dbReference>
<feature type="non-terminal residue" evidence="1">
    <location>
        <position position="1"/>
    </location>
</feature>
<evidence type="ECO:0000313" key="1">
    <source>
        <dbReference type="EMBL" id="MCI49030.1"/>
    </source>
</evidence>
<keyword evidence="2" id="KW-1185">Reference proteome</keyword>
<name>A0A392SM75_9FABA</name>
<dbReference type="AlphaFoldDB" id="A0A392SM75"/>
<sequence>HLAADVGLLNTPQNLATDVRLLNTPPRAQRYRA</sequence>
<proteinExistence type="predicted"/>
<reference evidence="1 2" key="1">
    <citation type="journal article" date="2018" name="Front. Plant Sci.">
        <title>Red Clover (Trifolium pratense) and Zigzag Clover (T. medium) - A Picture of Genomic Similarities and Differences.</title>
        <authorList>
            <person name="Dluhosova J."/>
            <person name="Istvanek J."/>
            <person name="Nedelnik J."/>
            <person name="Repkova J."/>
        </authorList>
    </citation>
    <scope>NUCLEOTIDE SEQUENCE [LARGE SCALE GENOMIC DNA]</scope>
    <source>
        <strain evidence="2">cv. 10/8</strain>
        <tissue evidence="1">Leaf</tissue>
    </source>
</reference>